<accession>X1GMS6</accession>
<dbReference type="AlphaFoldDB" id="X1GMS6"/>
<organism evidence="1">
    <name type="scientific">marine sediment metagenome</name>
    <dbReference type="NCBI Taxonomy" id="412755"/>
    <lineage>
        <taxon>unclassified sequences</taxon>
        <taxon>metagenomes</taxon>
        <taxon>ecological metagenomes</taxon>
    </lineage>
</organism>
<comment type="caution">
    <text evidence="1">The sequence shown here is derived from an EMBL/GenBank/DDBJ whole genome shotgun (WGS) entry which is preliminary data.</text>
</comment>
<protein>
    <submittedName>
        <fullName evidence="1">Uncharacterized protein</fullName>
    </submittedName>
</protein>
<evidence type="ECO:0000313" key="1">
    <source>
        <dbReference type="EMBL" id="GAH46155.1"/>
    </source>
</evidence>
<reference evidence="1" key="1">
    <citation type="journal article" date="2014" name="Front. Microbiol.">
        <title>High frequency of phylogenetically diverse reductive dehalogenase-homologous genes in deep subseafloor sedimentary metagenomes.</title>
        <authorList>
            <person name="Kawai M."/>
            <person name="Futagami T."/>
            <person name="Toyoda A."/>
            <person name="Takaki Y."/>
            <person name="Nishi S."/>
            <person name="Hori S."/>
            <person name="Arai W."/>
            <person name="Tsubouchi T."/>
            <person name="Morono Y."/>
            <person name="Uchiyama I."/>
            <person name="Ito T."/>
            <person name="Fujiyama A."/>
            <person name="Inagaki F."/>
            <person name="Takami H."/>
        </authorList>
    </citation>
    <scope>NUCLEOTIDE SEQUENCE</scope>
    <source>
        <strain evidence="1">Expedition CK06-06</strain>
    </source>
</reference>
<name>X1GMS6_9ZZZZ</name>
<dbReference type="EMBL" id="BARU01007560">
    <property type="protein sequence ID" value="GAH46155.1"/>
    <property type="molecule type" value="Genomic_DNA"/>
</dbReference>
<gene>
    <name evidence="1" type="ORF">S03H2_14884</name>
</gene>
<sequence>MRRKSAPERVLETRIKDRKKSIAKVKKRMKENRAQDLHALRGLKKSIRDAEKKIAKLKKERK</sequence>
<proteinExistence type="predicted"/>